<evidence type="ECO:0000256" key="7">
    <source>
        <dbReference type="ARBA" id="ARBA00022723"/>
    </source>
</evidence>
<feature type="region of interest" description="Disordered" evidence="13">
    <location>
        <begin position="119"/>
        <end position="187"/>
    </location>
</feature>
<keyword evidence="10" id="KW-0464">Manganese</keyword>
<evidence type="ECO:0000256" key="10">
    <source>
        <dbReference type="ARBA" id="ARBA00023211"/>
    </source>
</evidence>
<protein>
    <recommendedName>
        <fullName evidence="5">3,4-dihydroxy-2-butanone 4-phosphate synthase</fullName>
        <ecNumber evidence="4">4.1.99.12</ecNumber>
    </recommendedName>
</protein>
<feature type="region of interest" description="Disordered" evidence="13">
    <location>
        <begin position="1"/>
        <end position="33"/>
    </location>
</feature>
<dbReference type="GO" id="GO:0008686">
    <property type="term" value="F:3,4-dihydroxy-2-butanone-4-phosphate synthase activity"/>
    <property type="evidence" value="ECO:0007669"/>
    <property type="project" value="UniProtKB-EC"/>
</dbReference>
<comment type="subunit">
    <text evidence="3">Homodimer.</text>
</comment>
<evidence type="ECO:0000256" key="6">
    <source>
        <dbReference type="ARBA" id="ARBA00022619"/>
    </source>
</evidence>
<dbReference type="Pfam" id="PF00926">
    <property type="entry name" value="DHBP_synthase"/>
    <property type="match status" value="1"/>
</dbReference>
<dbReference type="PANTHER" id="PTHR21327">
    <property type="entry name" value="GTP CYCLOHYDROLASE II-RELATED"/>
    <property type="match status" value="1"/>
</dbReference>
<keyword evidence="8" id="KW-0460">Magnesium</keyword>
<dbReference type="AlphaFoldDB" id="A0A1W5CRA1"/>
<dbReference type="EC" id="4.1.99.12" evidence="4"/>
<dbReference type="EMBL" id="FWEW01000026">
    <property type="protein sequence ID" value="SLM33341.1"/>
    <property type="molecule type" value="Genomic_DNA"/>
</dbReference>
<dbReference type="Proteomes" id="UP000192927">
    <property type="component" value="Unassembled WGS sequence"/>
</dbReference>
<feature type="compositionally biased region" description="Polar residues" evidence="13">
    <location>
        <begin position="138"/>
        <end position="148"/>
    </location>
</feature>
<proteinExistence type="inferred from homology"/>
<dbReference type="GO" id="GO:0009231">
    <property type="term" value="P:riboflavin biosynthetic process"/>
    <property type="evidence" value="ECO:0007669"/>
    <property type="project" value="UniProtKB-UniPathway"/>
</dbReference>
<sequence length="414" mass="44817">MTSIAHRAPCTGYQRGSVHRVKKRTPLRRPSHSKRIISDTGMLAISEAMAYLRISEAVKMPVDIVANTATTSCPSAVDTPAPSTDHQPRITKLTYQGRALWTQAMIAMMSARLERTDLTPGKDASIIRDPIPSPPVSAPSTPLSTSPFSAPGSGASTPETTPPSSPYPSPPGSPPTSPGLPPNSPRRRVSINMRYRIPGNGEFIVVLDSQDRENEGDLIIAAEDVTTEKMAFMIRHTSGLICAPIPSSHTIGLGLPQMVRENADPNRTAYTVSIDASHPTITTGISAHDRALTCRTLASPSCNPSSLRRPGHVFPLRARDGGILERKGHTEAAVEFCRLASKEPVGVICEMVEDGEEVDGRAERREGGMMRRDACLKFGRRWGLRVCTIEDLVAYVERRARETNGVDGKTEGDK</sequence>
<dbReference type="UniPathway" id="UPA00275"/>
<dbReference type="FunFam" id="3.90.870.10:FF:000002">
    <property type="entry name" value="3,4-dihydroxy-2-butanone 4-phosphate synthase"/>
    <property type="match status" value="1"/>
</dbReference>
<accession>A0A1W5CRA1</accession>
<dbReference type="GO" id="GO:0046872">
    <property type="term" value="F:metal ion binding"/>
    <property type="evidence" value="ECO:0007669"/>
    <property type="project" value="UniProtKB-KW"/>
</dbReference>
<evidence type="ECO:0000256" key="11">
    <source>
        <dbReference type="ARBA" id="ARBA00023239"/>
    </source>
</evidence>
<dbReference type="PANTHER" id="PTHR21327:SF18">
    <property type="entry name" value="3,4-DIHYDROXY-2-BUTANONE 4-PHOSPHATE SYNTHASE"/>
    <property type="match status" value="1"/>
</dbReference>
<comment type="similarity">
    <text evidence="12">Belongs to the DHBP synthase family.</text>
</comment>
<keyword evidence="9" id="KW-0318">Glutathionylation</keyword>
<evidence type="ECO:0000256" key="12">
    <source>
        <dbReference type="ARBA" id="ARBA00060730"/>
    </source>
</evidence>
<comment type="cofactor">
    <cofactor evidence="1">
        <name>Mg(2+)</name>
        <dbReference type="ChEBI" id="CHEBI:18420"/>
    </cofactor>
</comment>
<evidence type="ECO:0000313" key="15">
    <source>
        <dbReference type="Proteomes" id="UP000192927"/>
    </source>
</evidence>
<dbReference type="GO" id="GO:0005829">
    <property type="term" value="C:cytosol"/>
    <property type="evidence" value="ECO:0007669"/>
    <property type="project" value="TreeGrafter"/>
</dbReference>
<dbReference type="NCBIfam" id="TIGR00506">
    <property type="entry name" value="ribB"/>
    <property type="match status" value="1"/>
</dbReference>
<evidence type="ECO:0000256" key="9">
    <source>
        <dbReference type="ARBA" id="ARBA00023206"/>
    </source>
</evidence>
<evidence type="ECO:0000256" key="5">
    <source>
        <dbReference type="ARBA" id="ARBA00018836"/>
    </source>
</evidence>
<evidence type="ECO:0000256" key="8">
    <source>
        <dbReference type="ARBA" id="ARBA00022842"/>
    </source>
</evidence>
<comment type="pathway">
    <text evidence="2">Cofactor biosynthesis; riboflavin biosynthesis; 2-hydroxy-3-oxobutyl phosphate from D-ribulose 5-phosphate: step 1/1.</text>
</comment>
<feature type="compositionally biased region" description="Basic residues" evidence="13">
    <location>
        <begin position="17"/>
        <end position="33"/>
    </location>
</feature>
<dbReference type="InterPro" id="IPR000422">
    <property type="entry name" value="DHBP_synthase_RibB"/>
</dbReference>
<keyword evidence="6" id="KW-0686">Riboflavin biosynthesis</keyword>
<reference evidence="15" key="1">
    <citation type="submission" date="2017-03" db="EMBL/GenBank/DDBJ databases">
        <authorList>
            <person name="Sharma R."/>
            <person name="Thines M."/>
        </authorList>
    </citation>
    <scope>NUCLEOTIDE SEQUENCE [LARGE SCALE GENOMIC DNA]</scope>
</reference>
<evidence type="ECO:0000256" key="4">
    <source>
        <dbReference type="ARBA" id="ARBA00012153"/>
    </source>
</evidence>
<evidence type="ECO:0000313" key="14">
    <source>
        <dbReference type="EMBL" id="SLM33341.1"/>
    </source>
</evidence>
<name>A0A1W5CRA1_9LECA</name>
<dbReference type="InterPro" id="IPR017945">
    <property type="entry name" value="DHBP_synth_RibB-like_a/b_dom"/>
</dbReference>
<organism evidence="14 15">
    <name type="scientific">Lasallia pustulata</name>
    <dbReference type="NCBI Taxonomy" id="136370"/>
    <lineage>
        <taxon>Eukaryota</taxon>
        <taxon>Fungi</taxon>
        <taxon>Dikarya</taxon>
        <taxon>Ascomycota</taxon>
        <taxon>Pezizomycotina</taxon>
        <taxon>Lecanoromycetes</taxon>
        <taxon>OSLEUM clade</taxon>
        <taxon>Umbilicariomycetidae</taxon>
        <taxon>Umbilicariales</taxon>
        <taxon>Umbilicariaceae</taxon>
        <taxon>Lasallia</taxon>
    </lineage>
</organism>
<evidence type="ECO:0000256" key="13">
    <source>
        <dbReference type="SAM" id="MobiDB-lite"/>
    </source>
</evidence>
<evidence type="ECO:0000256" key="2">
    <source>
        <dbReference type="ARBA" id="ARBA00004904"/>
    </source>
</evidence>
<keyword evidence="15" id="KW-1185">Reference proteome</keyword>
<dbReference type="GO" id="GO:0005758">
    <property type="term" value="C:mitochondrial intermembrane space"/>
    <property type="evidence" value="ECO:0007669"/>
    <property type="project" value="TreeGrafter"/>
</dbReference>
<evidence type="ECO:0000256" key="1">
    <source>
        <dbReference type="ARBA" id="ARBA00001946"/>
    </source>
</evidence>
<keyword evidence="7" id="KW-0479">Metal-binding</keyword>
<feature type="compositionally biased region" description="Pro residues" evidence="13">
    <location>
        <begin position="160"/>
        <end position="184"/>
    </location>
</feature>
<dbReference type="Gene3D" id="3.90.870.10">
    <property type="entry name" value="DHBP synthase"/>
    <property type="match status" value="1"/>
</dbReference>
<keyword evidence="11" id="KW-0456">Lyase</keyword>
<dbReference type="SUPFAM" id="SSF55821">
    <property type="entry name" value="YrdC/RibB"/>
    <property type="match status" value="1"/>
</dbReference>
<evidence type="ECO:0000256" key="3">
    <source>
        <dbReference type="ARBA" id="ARBA00011738"/>
    </source>
</evidence>